<keyword evidence="1" id="KW-0378">Hydrolase</keyword>
<dbReference type="Pfam" id="PF04203">
    <property type="entry name" value="Sortase"/>
    <property type="match status" value="1"/>
</dbReference>
<reference evidence="3 4" key="1">
    <citation type="journal article" date="2020" name="Biotechnol. Biofuels">
        <title>New insights from the biogas microbiome by comprehensive genome-resolved metagenomics of nearly 1600 species originating from multiple anaerobic digesters.</title>
        <authorList>
            <person name="Campanaro S."/>
            <person name="Treu L."/>
            <person name="Rodriguez-R L.M."/>
            <person name="Kovalovszki A."/>
            <person name="Ziels R.M."/>
            <person name="Maus I."/>
            <person name="Zhu X."/>
            <person name="Kougias P.G."/>
            <person name="Basile A."/>
            <person name="Luo G."/>
            <person name="Schluter A."/>
            <person name="Konstantinidis K.T."/>
            <person name="Angelidaki I."/>
        </authorList>
    </citation>
    <scope>NUCLEOTIDE SEQUENCE [LARGE SCALE GENOMIC DNA]</scope>
    <source>
        <strain evidence="3">AS19jrsBPTG_9</strain>
    </source>
</reference>
<keyword evidence="2" id="KW-0472">Membrane</keyword>
<evidence type="ECO:0000256" key="2">
    <source>
        <dbReference type="SAM" id="Phobius"/>
    </source>
</evidence>
<feature type="transmembrane region" description="Helical" evidence="2">
    <location>
        <begin position="12"/>
        <end position="31"/>
    </location>
</feature>
<evidence type="ECO:0000313" key="4">
    <source>
        <dbReference type="Proteomes" id="UP000564033"/>
    </source>
</evidence>
<proteinExistence type="predicted"/>
<evidence type="ECO:0000256" key="1">
    <source>
        <dbReference type="ARBA" id="ARBA00022801"/>
    </source>
</evidence>
<name>A0A847VDT4_9BACT</name>
<dbReference type="InterPro" id="IPR042001">
    <property type="entry name" value="Sortase_F"/>
</dbReference>
<dbReference type="EMBL" id="JAAZIL010000069">
    <property type="protein sequence ID" value="NLZ24641.1"/>
    <property type="molecule type" value="Genomic_DNA"/>
</dbReference>
<evidence type="ECO:0000313" key="3">
    <source>
        <dbReference type="EMBL" id="NLZ24641.1"/>
    </source>
</evidence>
<keyword evidence="2" id="KW-1133">Transmembrane helix</keyword>
<protein>
    <submittedName>
        <fullName evidence="3">Class F sortase</fullName>
    </submittedName>
</protein>
<dbReference type="InterPro" id="IPR023365">
    <property type="entry name" value="Sortase_dom-sf"/>
</dbReference>
<comment type="caution">
    <text evidence="3">The sequence shown here is derived from an EMBL/GenBank/DDBJ whole genome shotgun (WGS) entry which is preliminary data.</text>
</comment>
<dbReference type="SUPFAM" id="SSF63817">
    <property type="entry name" value="Sortase"/>
    <property type="match status" value="1"/>
</dbReference>
<dbReference type="GO" id="GO:0016787">
    <property type="term" value="F:hydrolase activity"/>
    <property type="evidence" value="ECO:0007669"/>
    <property type="project" value="UniProtKB-KW"/>
</dbReference>
<gene>
    <name evidence="3" type="ORF">GX888_02780</name>
</gene>
<organism evidence="3 4">
    <name type="scientific">Candidatus Dojkabacteria bacterium</name>
    <dbReference type="NCBI Taxonomy" id="2099670"/>
    <lineage>
        <taxon>Bacteria</taxon>
        <taxon>Candidatus Dojkabacteria</taxon>
    </lineage>
</organism>
<accession>A0A847VDT4</accession>
<dbReference type="CDD" id="cd05829">
    <property type="entry name" value="Sortase_F"/>
    <property type="match status" value="1"/>
</dbReference>
<dbReference type="AlphaFoldDB" id="A0A847VDT4"/>
<sequence length="213" mass="24257">MKIVKERKKLILIISGITLLVVLLLSLYFLLFRKGKKEELFDPDSIITESVDTPSEEKPAPYSVPADLPKRIIIPKIGVKGYIQLVSIDQYDRIAVPNNIYLVGWYINSVRPGEKGLSIVSGHKDGRTKPGIFMKLEKLKKGDKITVEYGDDSKREFVVYKTQQVSIEEADTLMYERLKDVEKQLNLITCGGKYSKQIGTYEDRIIVFAGREE</sequence>
<dbReference type="InterPro" id="IPR005754">
    <property type="entry name" value="Sortase"/>
</dbReference>
<keyword evidence="2" id="KW-0812">Transmembrane</keyword>
<dbReference type="Gene3D" id="2.40.260.10">
    <property type="entry name" value="Sortase"/>
    <property type="match status" value="1"/>
</dbReference>
<dbReference type="Proteomes" id="UP000564033">
    <property type="component" value="Unassembled WGS sequence"/>
</dbReference>